<feature type="region of interest" description="Disordered" evidence="1">
    <location>
        <begin position="1"/>
        <end position="99"/>
    </location>
</feature>
<evidence type="ECO:0000313" key="2">
    <source>
        <dbReference type="EMBL" id="KAL0108691.1"/>
    </source>
</evidence>
<keyword evidence="3" id="KW-1185">Reference proteome</keyword>
<dbReference type="Proteomes" id="UP001430953">
    <property type="component" value="Unassembled WGS sequence"/>
</dbReference>
<reference evidence="2 3" key="1">
    <citation type="submission" date="2023-03" db="EMBL/GenBank/DDBJ databases">
        <title>High recombination rates correlate with genetic variation in Cardiocondyla obscurior ants.</title>
        <authorList>
            <person name="Errbii M."/>
        </authorList>
    </citation>
    <scope>NUCLEOTIDE SEQUENCE [LARGE SCALE GENOMIC DNA]</scope>
    <source>
        <strain evidence="2">Alpha-2009</strain>
        <tissue evidence="2">Whole body</tissue>
    </source>
</reference>
<name>A0AAW2F2K2_9HYME</name>
<accession>A0AAW2F2K2</accession>
<comment type="caution">
    <text evidence="2">The sequence shown here is derived from an EMBL/GenBank/DDBJ whole genome shotgun (WGS) entry which is preliminary data.</text>
</comment>
<organism evidence="2 3">
    <name type="scientific">Cardiocondyla obscurior</name>
    <dbReference type="NCBI Taxonomy" id="286306"/>
    <lineage>
        <taxon>Eukaryota</taxon>
        <taxon>Metazoa</taxon>
        <taxon>Ecdysozoa</taxon>
        <taxon>Arthropoda</taxon>
        <taxon>Hexapoda</taxon>
        <taxon>Insecta</taxon>
        <taxon>Pterygota</taxon>
        <taxon>Neoptera</taxon>
        <taxon>Endopterygota</taxon>
        <taxon>Hymenoptera</taxon>
        <taxon>Apocrita</taxon>
        <taxon>Aculeata</taxon>
        <taxon>Formicoidea</taxon>
        <taxon>Formicidae</taxon>
        <taxon>Myrmicinae</taxon>
        <taxon>Cardiocondyla</taxon>
    </lineage>
</organism>
<gene>
    <name evidence="2" type="ORF">PUN28_015287</name>
</gene>
<evidence type="ECO:0000256" key="1">
    <source>
        <dbReference type="SAM" id="MobiDB-lite"/>
    </source>
</evidence>
<proteinExistence type="predicted"/>
<protein>
    <submittedName>
        <fullName evidence="2">Uncharacterized protein</fullName>
    </submittedName>
</protein>
<dbReference type="AlphaFoldDB" id="A0AAW2F2K2"/>
<feature type="compositionally biased region" description="Basic residues" evidence="1">
    <location>
        <begin position="84"/>
        <end position="94"/>
    </location>
</feature>
<sequence length="170" mass="17990">MPPPPPPKGQKRATPQGSKARATHAPAEAWTEVVGRRAKREAGPATTPAQRPPSKKDGGTSKIPKKGPSKRGEARGPAQTPPKAGKKKEKRRKPPSTAAITITCPEGKYTEVLKLAKSKIDLASLGISELRSRRGLTGSIVYEVGGEDNTVKANALAKEIRKALVGHDNV</sequence>
<evidence type="ECO:0000313" key="3">
    <source>
        <dbReference type="Proteomes" id="UP001430953"/>
    </source>
</evidence>
<dbReference type="EMBL" id="JADYXP020000016">
    <property type="protein sequence ID" value="KAL0108691.1"/>
    <property type="molecule type" value="Genomic_DNA"/>
</dbReference>